<proteinExistence type="predicted"/>
<evidence type="ECO:0000259" key="1">
    <source>
        <dbReference type="Pfam" id="PF04235"/>
    </source>
</evidence>
<sequence length="102" mass="11161">MTGYGTCVQDGVRTSSRGAPLTPPCAWGRFTRWRSAQGAAAQPWAEGVHTSGDTPGIALTLFAPQAIACHWGLRRRPYGPVEWLLRAWTNLSLPRWKGSAVR</sequence>
<dbReference type="OrthoDB" id="9807744at2"/>
<reference evidence="2 3" key="1">
    <citation type="submission" date="2017-08" db="EMBL/GenBank/DDBJ databases">
        <title>The complete genome sequence of Nocardiopsis gilva YIM 90087.</title>
        <authorList>
            <person name="Yin M."/>
            <person name="Tang S."/>
        </authorList>
    </citation>
    <scope>NUCLEOTIDE SEQUENCE [LARGE SCALE GENOMIC DNA]</scope>
    <source>
        <strain evidence="2 3">YIM 90087</strain>
    </source>
</reference>
<dbReference type="InterPro" id="IPR007349">
    <property type="entry name" value="DUF418"/>
</dbReference>
<dbReference type="AlphaFoldDB" id="A0A223S9F6"/>
<name>A0A223S9F6_9ACTN</name>
<feature type="domain" description="DUF418" evidence="1">
    <location>
        <begin position="53"/>
        <end position="91"/>
    </location>
</feature>
<dbReference type="Proteomes" id="UP000215005">
    <property type="component" value="Chromosome"/>
</dbReference>
<dbReference type="Pfam" id="PF04235">
    <property type="entry name" value="DUF418"/>
    <property type="match status" value="1"/>
</dbReference>
<dbReference type="RefSeq" id="WP_083919916.1">
    <property type="nucleotide sequence ID" value="NZ_ANBG01000233.1"/>
</dbReference>
<evidence type="ECO:0000313" key="2">
    <source>
        <dbReference type="EMBL" id="ASU84741.1"/>
    </source>
</evidence>
<dbReference type="EMBL" id="CP022753">
    <property type="protein sequence ID" value="ASU84741.1"/>
    <property type="molecule type" value="Genomic_DNA"/>
</dbReference>
<dbReference type="KEGG" id="ngv:CDO52_19770"/>
<gene>
    <name evidence="2" type="ORF">CDO52_19770</name>
</gene>
<organism evidence="2 3">
    <name type="scientific">Nocardiopsis gilva YIM 90087</name>
    <dbReference type="NCBI Taxonomy" id="1235441"/>
    <lineage>
        <taxon>Bacteria</taxon>
        <taxon>Bacillati</taxon>
        <taxon>Actinomycetota</taxon>
        <taxon>Actinomycetes</taxon>
        <taxon>Streptosporangiales</taxon>
        <taxon>Nocardiopsidaceae</taxon>
        <taxon>Nocardiopsis</taxon>
    </lineage>
</organism>
<keyword evidence="3" id="KW-1185">Reference proteome</keyword>
<accession>A0A223S9F6</accession>
<protein>
    <submittedName>
        <fullName evidence="2">DUF418 domain-containing protein</fullName>
    </submittedName>
</protein>
<evidence type="ECO:0000313" key="3">
    <source>
        <dbReference type="Proteomes" id="UP000215005"/>
    </source>
</evidence>